<dbReference type="PANTHER" id="PTHR11669:SF8">
    <property type="entry name" value="DNA POLYMERASE III SUBUNIT DELTA"/>
    <property type="match status" value="1"/>
</dbReference>
<dbReference type="AlphaFoldDB" id="A0A375HZP8"/>
<dbReference type="EMBL" id="OMOH01000003">
    <property type="protein sequence ID" value="SPF67962.1"/>
    <property type="molecule type" value="Genomic_DNA"/>
</dbReference>
<dbReference type="PANTHER" id="PTHR11669">
    <property type="entry name" value="REPLICATION FACTOR C / DNA POLYMERASE III GAMMA-TAU SUBUNIT"/>
    <property type="match status" value="1"/>
</dbReference>
<dbReference type="SUPFAM" id="SSF52540">
    <property type="entry name" value="P-loop containing nucleoside triphosphate hydrolases"/>
    <property type="match status" value="1"/>
</dbReference>
<evidence type="ECO:0000313" key="1">
    <source>
        <dbReference type="EMBL" id="SPF67962.1"/>
    </source>
</evidence>
<sequence length="416" mass="43852">MTQSPSGQVAAPAAPEAPSGPLTGVWADLVGQSEAVTILRRAVAGGLHAMTHAWLVTGPPGSGRSNAARAFAAALQCPDGGCGTCRECRSALSGAHPDVTLVRTEKLSIGVDEVRDLVRKAAMSPTMGRYQVIVIEDADRITTQGADALLKSIEEPPPRTVWILCAPTADDVIVTIRSRCRQVGMRTPADADVVRLLINRDGADPAMAEYAARAAQGHIGRAKALARSEESRAARRTVLQVPSRLADLDAALTIAAELVDTATDEAKKVTDVLDDREKKELQEALGYGTKGARPRSAAAALKSLTDQQTARAKRLRRDALDRSLTELTTWYRDILAVQTGAVELDAASAAPGEGRVPGLINTDMRDEIGAAAGASTPERTLACIDAILACREALMHNVAEVLAVEAMLVRLSGLGR</sequence>
<reference evidence="2" key="1">
    <citation type="submission" date="2018-02" db="EMBL/GenBank/DDBJ databases">
        <authorList>
            <person name="Hornung B."/>
        </authorList>
    </citation>
    <scope>NUCLEOTIDE SEQUENCE [LARGE SCALE GENOMIC DNA]</scope>
</reference>
<gene>
    <name evidence="1" type="ORF">PROPJV5_0918</name>
</gene>
<accession>A0A375HZP8</accession>
<dbReference type="GO" id="GO:0008408">
    <property type="term" value="F:3'-5' exonuclease activity"/>
    <property type="evidence" value="ECO:0007669"/>
    <property type="project" value="InterPro"/>
</dbReference>
<proteinExistence type="predicted"/>
<dbReference type="GO" id="GO:0003887">
    <property type="term" value="F:DNA-directed DNA polymerase activity"/>
    <property type="evidence" value="ECO:0007669"/>
    <property type="project" value="UniProtKB-KW"/>
</dbReference>
<dbReference type="EC" id="2.7.7.7" evidence="1"/>
<keyword evidence="1" id="KW-0239">DNA-directed DNA polymerase</keyword>
<protein>
    <submittedName>
        <fullName evidence="1">DNA-directed DNA polymerase</fullName>
        <ecNumber evidence="1">2.7.7.7</ecNumber>
    </submittedName>
</protein>
<evidence type="ECO:0000313" key="2">
    <source>
        <dbReference type="Proteomes" id="UP000265962"/>
    </source>
</evidence>
<dbReference type="InterPro" id="IPR027417">
    <property type="entry name" value="P-loop_NTPase"/>
</dbReference>
<dbReference type="OrthoDB" id="9809531at2"/>
<dbReference type="NCBIfam" id="NF005926">
    <property type="entry name" value="PRK07940.1"/>
    <property type="match status" value="1"/>
</dbReference>
<keyword evidence="1" id="KW-0808">Transferase</keyword>
<keyword evidence="2" id="KW-1185">Reference proteome</keyword>
<dbReference type="NCBIfam" id="TIGR00678">
    <property type="entry name" value="holB"/>
    <property type="match status" value="1"/>
</dbReference>
<dbReference type="GO" id="GO:0006261">
    <property type="term" value="P:DNA-templated DNA replication"/>
    <property type="evidence" value="ECO:0007669"/>
    <property type="project" value="TreeGrafter"/>
</dbReference>
<dbReference type="Gene3D" id="3.40.50.300">
    <property type="entry name" value="P-loop containing nucleotide triphosphate hydrolases"/>
    <property type="match status" value="1"/>
</dbReference>
<dbReference type="Pfam" id="PF13177">
    <property type="entry name" value="DNA_pol3_delta2"/>
    <property type="match status" value="1"/>
</dbReference>
<dbReference type="Proteomes" id="UP000265962">
    <property type="component" value="Unassembled WGS sequence"/>
</dbReference>
<keyword evidence="1" id="KW-0548">Nucleotidyltransferase</keyword>
<name>A0A375HZP8_9ACTN</name>
<dbReference type="InterPro" id="IPR004622">
    <property type="entry name" value="DNA_pol_HolB"/>
</dbReference>
<dbReference type="RefSeq" id="WP_119715161.1">
    <property type="nucleotide sequence ID" value="NZ_OMOH01000003.1"/>
</dbReference>
<organism evidence="1 2">
    <name type="scientific">Propionibacterium ruminifibrarum</name>
    <dbReference type="NCBI Taxonomy" id="1962131"/>
    <lineage>
        <taxon>Bacteria</taxon>
        <taxon>Bacillati</taxon>
        <taxon>Actinomycetota</taxon>
        <taxon>Actinomycetes</taxon>
        <taxon>Propionibacteriales</taxon>
        <taxon>Propionibacteriaceae</taxon>
        <taxon>Propionibacterium</taxon>
    </lineage>
</organism>
<dbReference type="InterPro" id="IPR050238">
    <property type="entry name" value="DNA_Rep/Repair_Clamp_Loader"/>
</dbReference>